<evidence type="ECO:0000313" key="1">
    <source>
        <dbReference type="EMBL" id="CAG8795536.1"/>
    </source>
</evidence>
<reference evidence="1" key="1">
    <citation type="submission" date="2021-06" db="EMBL/GenBank/DDBJ databases">
        <authorList>
            <person name="Kallberg Y."/>
            <person name="Tangrot J."/>
            <person name="Rosling A."/>
        </authorList>
    </citation>
    <scope>NUCLEOTIDE SEQUENCE</scope>
    <source>
        <strain evidence="1">MA461A</strain>
    </source>
</reference>
<keyword evidence="2" id="KW-1185">Reference proteome</keyword>
<gene>
    <name evidence="1" type="ORF">RPERSI_LOCUS19977</name>
</gene>
<accession>A0ACA9RJJ9</accession>
<dbReference type="EMBL" id="CAJVQC010055611">
    <property type="protein sequence ID" value="CAG8795536.1"/>
    <property type="molecule type" value="Genomic_DNA"/>
</dbReference>
<feature type="non-terminal residue" evidence="1">
    <location>
        <position position="53"/>
    </location>
</feature>
<dbReference type="Proteomes" id="UP000789920">
    <property type="component" value="Unassembled WGS sequence"/>
</dbReference>
<sequence length="53" mass="5832">MNMSELVTNDNDSFIDTPSCQENGSSSIPNSTFSSLPNDQSTNCLMFTPDHFL</sequence>
<proteinExistence type="predicted"/>
<protein>
    <submittedName>
        <fullName evidence="1">29129_t:CDS:1</fullName>
    </submittedName>
</protein>
<name>A0ACA9RJJ9_9GLOM</name>
<evidence type="ECO:0000313" key="2">
    <source>
        <dbReference type="Proteomes" id="UP000789920"/>
    </source>
</evidence>
<organism evidence="1 2">
    <name type="scientific">Racocetra persica</name>
    <dbReference type="NCBI Taxonomy" id="160502"/>
    <lineage>
        <taxon>Eukaryota</taxon>
        <taxon>Fungi</taxon>
        <taxon>Fungi incertae sedis</taxon>
        <taxon>Mucoromycota</taxon>
        <taxon>Glomeromycotina</taxon>
        <taxon>Glomeromycetes</taxon>
        <taxon>Diversisporales</taxon>
        <taxon>Gigasporaceae</taxon>
        <taxon>Racocetra</taxon>
    </lineage>
</organism>
<comment type="caution">
    <text evidence="1">The sequence shown here is derived from an EMBL/GenBank/DDBJ whole genome shotgun (WGS) entry which is preliminary data.</text>
</comment>